<dbReference type="InterPro" id="IPR007474">
    <property type="entry name" value="ApaG_domain"/>
</dbReference>
<keyword evidence="3" id="KW-1185">Reference proteome</keyword>
<name>A0ABQ8TB16_PERAM</name>
<protein>
    <recommendedName>
        <fullName evidence="1">ApaG domain-containing protein</fullName>
    </recommendedName>
</protein>
<reference evidence="2 3" key="1">
    <citation type="journal article" date="2022" name="Allergy">
        <title>Genome assembly and annotation of Periplaneta americana reveal a comprehensive cockroach allergen profile.</title>
        <authorList>
            <person name="Wang L."/>
            <person name="Xiong Q."/>
            <person name="Saelim N."/>
            <person name="Wang L."/>
            <person name="Nong W."/>
            <person name="Wan A.T."/>
            <person name="Shi M."/>
            <person name="Liu X."/>
            <person name="Cao Q."/>
            <person name="Hui J.H.L."/>
            <person name="Sookrung N."/>
            <person name="Leung T.F."/>
            <person name="Tungtrongchitr A."/>
            <person name="Tsui S.K.W."/>
        </authorList>
    </citation>
    <scope>NUCLEOTIDE SEQUENCE [LARGE SCALE GENOMIC DNA]</scope>
    <source>
        <strain evidence="2">PWHHKU_190912</strain>
    </source>
</reference>
<dbReference type="SMART" id="SM00992">
    <property type="entry name" value="YccV-like"/>
    <property type="match status" value="1"/>
</dbReference>
<dbReference type="Gene3D" id="2.60.40.1470">
    <property type="entry name" value="ApaG domain"/>
    <property type="match status" value="1"/>
</dbReference>
<gene>
    <name evidence="2" type="ORF">ANN_04727</name>
</gene>
<organism evidence="2 3">
    <name type="scientific">Periplaneta americana</name>
    <name type="common">American cockroach</name>
    <name type="synonym">Blatta americana</name>
    <dbReference type="NCBI Taxonomy" id="6978"/>
    <lineage>
        <taxon>Eukaryota</taxon>
        <taxon>Metazoa</taxon>
        <taxon>Ecdysozoa</taxon>
        <taxon>Arthropoda</taxon>
        <taxon>Hexapoda</taxon>
        <taxon>Insecta</taxon>
        <taxon>Pterygota</taxon>
        <taxon>Neoptera</taxon>
        <taxon>Polyneoptera</taxon>
        <taxon>Dictyoptera</taxon>
        <taxon>Blattodea</taxon>
        <taxon>Blattoidea</taxon>
        <taxon>Blattidae</taxon>
        <taxon>Blattinae</taxon>
        <taxon>Periplaneta</taxon>
    </lineage>
</organism>
<sequence length="413" mass="47411">MELVVGLTKCLKNRVLGVSFRILTIQSAHYTRLAEVGRLETPKVQGKYDTGQLFLHRVFGYRGVILFPWLARVYDRDIPNKRESQEDANFNHVGKEVKGRTHTFYQVLIDSRDCPYIVGTGAHMFILGLIDLLQKFLFLIYWVNNPAHTCVHCLTMPPVMKGMFSLLLSHHHRHRNVCHQGISSDEETGEKSPGRAQTEAVTFLGNQDSSRSLYAIPGLDYVAHEDILPYTTTEKQPLQHELFDKFLMYYPDKDPPFGAQETLRAWQKKNHPWLELSDVHKETTENVRVTVIPFYMGCRESQATSVFWWRYCIRLENLGDLTVQLRERHWRIFSLSGTLETVRGRGVVGQEPVLSSSLPAFQYSSHVSLQAPSGHMWGTFRMEREDGYTFDCRIPPFSLESKSEDPGSTTGVI</sequence>
<dbReference type="PANTHER" id="PTHR14289:SF16">
    <property type="entry name" value="POLYMERASE DELTA-INTERACTING PROTEIN 2"/>
    <property type="match status" value="1"/>
</dbReference>
<comment type="caution">
    <text evidence="2">The sequence shown here is derived from an EMBL/GenBank/DDBJ whole genome shotgun (WGS) entry which is preliminary data.</text>
</comment>
<dbReference type="PROSITE" id="PS51087">
    <property type="entry name" value="APAG"/>
    <property type="match status" value="1"/>
</dbReference>
<dbReference type="Proteomes" id="UP001148838">
    <property type="component" value="Unassembled WGS sequence"/>
</dbReference>
<dbReference type="Pfam" id="PF08755">
    <property type="entry name" value="YccV-like"/>
    <property type="match status" value="1"/>
</dbReference>
<dbReference type="Pfam" id="PF04379">
    <property type="entry name" value="DUF525"/>
    <property type="match status" value="1"/>
</dbReference>
<dbReference type="EMBL" id="JAJSOF020000013">
    <property type="protein sequence ID" value="KAJ4443077.1"/>
    <property type="molecule type" value="Genomic_DNA"/>
</dbReference>
<dbReference type="PANTHER" id="PTHR14289">
    <property type="entry name" value="F-BOX ONLY PROTEIN 3"/>
    <property type="match status" value="1"/>
</dbReference>
<dbReference type="NCBIfam" id="NF003967">
    <property type="entry name" value="PRK05461.1"/>
    <property type="match status" value="1"/>
</dbReference>
<dbReference type="InterPro" id="IPR036623">
    <property type="entry name" value="Hemimethylated_DNA-bd_sf"/>
</dbReference>
<dbReference type="InterPro" id="IPR011722">
    <property type="entry name" value="Hemimethylated_DNA-bd_dom"/>
</dbReference>
<evidence type="ECO:0000313" key="2">
    <source>
        <dbReference type="EMBL" id="KAJ4443077.1"/>
    </source>
</evidence>
<proteinExistence type="predicted"/>
<dbReference type="SUPFAM" id="SSF141255">
    <property type="entry name" value="YccV-like"/>
    <property type="match status" value="1"/>
</dbReference>
<dbReference type="InterPro" id="IPR036767">
    <property type="entry name" value="ApaG_sf"/>
</dbReference>
<evidence type="ECO:0000259" key="1">
    <source>
        <dbReference type="PROSITE" id="PS51087"/>
    </source>
</evidence>
<feature type="domain" description="ApaG" evidence="1">
    <location>
        <begin position="281"/>
        <end position="406"/>
    </location>
</feature>
<dbReference type="Gene3D" id="2.30.30.390">
    <property type="entry name" value="Hemimethylated DNA-binding domain"/>
    <property type="match status" value="1"/>
</dbReference>
<accession>A0ABQ8TB16</accession>
<dbReference type="SUPFAM" id="SSF110069">
    <property type="entry name" value="ApaG-like"/>
    <property type="match status" value="1"/>
</dbReference>
<evidence type="ECO:0000313" key="3">
    <source>
        <dbReference type="Proteomes" id="UP001148838"/>
    </source>
</evidence>